<reference evidence="1 2" key="1">
    <citation type="submission" date="2024-09" db="EMBL/GenBank/DDBJ databases">
        <title>Genome sequencing and assembly of Phytophthora oleae, isolate VK10A, causative agent of rot of olive drupes.</title>
        <authorList>
            <person name="Conti Taguali S."/>
            <person name="Riolo M."/>
            <person name="La Spada F."/>
            <person name="Cacciola S.O."/>
            <person name="Dionisio G."/>
        </authorList>
    </citation>
    <scope>NUCLEOTIDE SEQUENCE [LARGE SCALE GENOMIC DNA]</scope>
    <source>
        <strain evidence="1 2">VK10A</strain>
    </source>
</reference>
<proteinExistence type="predicted"/>
<gene>
    <name evidence="1" type="ORF">V7S43_013527</name>
</gene>
<evidence type="ECO:0000313" key="2">
    <source>
        <dbReference type="Proteomes" id="UP001632037"/>
    </source>
</evidence>
<sequence length="104" mass="11405">MRTLPPNVTTDTFTDDLGVVGELAGVAGGRCGHVLFAPNSVSQACNIARRLLRIEGEDFMQNVAQVALNNVQRPLAMTYNLTTTKAQQCIPNNFVPEIDRQLFE</sequence>
<dbReference type="EMBL" id="JBIMZQ010000036">
    <property type="protein sequence ID" value="KAL3661322.1"/>
    <property type="molecule type" value="Genomic_DNA"/>
</dbReference>
<name>A0ABD3F3D9_9STRA</name>
<comment type="caution">
    <text evidence="1">The sequence shown here is derived from an EMBL/GenBank/DDBJ whole genome shotgun (WGS) entry which is preliminary data.</text>
</comment>
<dbReference type="Proteomes" id="UP001632037">
    <property type="component" value="Unassembled WGS sequence"/>
</dbReference>
<dbReference type="AlphaFoldDB" id="A0ABD3F3D9"/>
<keyword evidence="2" id="KW-1185">Reference proteome</keyword>
<organism evidence="1 2">
    <name type="scientific">Phytophthora oleae</name>
    <dbReference type="NCBI Taxonomy" id="2107226"/>
    <lineage>
        <taxon>Eukaryota</taxon>
        <taxon>Sar</taxon>
        <taxon>Stramenopiles</taxon>
        <taxon>Oomycota</taxon>
        <taxon>Peronosporomycetes</taxon>
        <taxon>Peronosporales</taxon>
        <taxon>Peronosporaceae</taxon>
        <taxon>Phytophthora</taxon>
    </lineage>
</organism>
<protein>
    <submittedName>
        <fullName evidence="1">Uncharacterized protein</fullName>
    </submittedName>
</protein>
<evidence type="ECO:0000313" key="1">
    <source>
        <dbReference type="EMBL" id="KAL3661322.1"/>
    </source>
</evidence>
<accession>A0ABD3F3D9</accession>